<keyword evidence="3" id="KW-1185">Reference proteome</keyword>
<accession>A0A076N0L1</accession>
<gene>
    <name evidence="1" type="ORF">AMETH_6291</name>
    <name evidence="2" type="ORF">AMETH_6350</name>
</gene>
<proteinExistence type="predicted"/>
<sequence>MTGPTDITDDIVQLVHDALCLCNTGTGPAIRDTDREKVRTALRARYPRGIASAPVLTGQVLTAQDLFKLSADAEQRFGRPEPRPGDRVRGYGGRDFPVVEGTLVDDEDINRRGWLAVLKPGEPTPYAVLPTTVRVLERGPETAPAQAPEDVVIVLDIRIPDALRQLIRRPCEPCDAGREIADELAALWDPNDNWSETRSPFNPGVSLWEDVANTAAAVLHRREERKR</sequence>
<organism evidence="1 3">
    <name type="scientific">Amycolatopsis methanolica 239</name>
    <dbReference type="NCBI Taxonomy" id="1068978"/>
    <lineage>
        <taxon>Bacteria</taxon>
        <taxon>Bacillati</taxon>
        <taxon>Actinomycetota</taxon>
        <taxon>Actinomycetes</taxon>
        <taxon>Pseudonocardiales</taxon>
        <taxon>Pseudonocardiaceae</taxon>
        <taxon>Amycolatopsis</taxon>
        <taxon>Amycolatopsis methanolica group</taxon>
    </lineage>
</organism>
<dbReference type="PATRIC" id="fig|1068978.7.peg.6758"/>
<evidence type="ECO:0000313" key="1">
    <source>
        <dbReference type="EMBL" id="AIJ26383.1"/>
    </source>
</evidence>
<protein>
    <submittedName>
        <fullName evidence="1">Uncharacterized protein</fullName>
    </submittedName>
</protein>
<dbReference type="EMBL" id="CP009110">
    <property type="protein sequence ID" value="AIJ26442.1"/>
    <property type="molecule type" value="Genomic_DNA"/>
</dbReference>
<evidence type="ECO:0000313" key="3">
    <source>
        <dbReference type="Proteomes" id="UP000062973"/>
    </source>
</evidence>
<reference evidence="1 3" key="1">
    <citation type="submission" date="2014-07" db="EMBL/GenBank/DDBJ databases">
        <title>Whole Genome Sequence of the Amycolatopsis methanolica 239.</title>
        <authorList>
            <person name="Tang B."/>
        </authorList>
    </citation>
    <scope>NUCLEOTIDE SEQUENCE [LARGE SCALE GENOMIC DNA]</scope>
    <source>
        <strain evidence="1 3">239</strain>
    </source>
</reference>
<dbReference type="Proteomes" id="UP000062973">
    <property type="component" value="Chromosome"/>
</dbReference>
<name>A0A076N0L1_AMYME</name>
<dbReference type="HOGENOM" id="CLU_1217754_0_0_11"/>
<dbReference type="KEGG" id="amq:AMETH_6291"/>
<dbReference type="KEGG" id="amq:AMETH_6350"/>
<dbReference type="EMBL" id="CP009110">
    <property type="protein sequence ID" value="AIJ26383.1"/>
    <property type="molecule type" value="Genomic_DNA"/>
</dbReference>
<dbReference type="RefSeq" id="WP_017985218.1">
    <property type="nucleotide sequence ID" value="NZ_AQUL01000001.1"/>
</dbReference>
<evidence type="ECO:0000313" key="2">
    <source>
        <dbReference type="EMBL" id="AIJ26442.1"/>
    </source>
</evidence>
<dbReference type="STRING" id="1068978.AMETH_6291"/>
<dbReference type="AlphaFoldDB" id="A0A076N0L1"/>